<dbReference type="InterPro" id="IPR018376">
    <property type="entry name" value="Enoyl-CoA_hyd/isom_CS"/>
</dbReference>
<protein>
    <submittedName>
        <fullName evidence="4">2-(1,2-epoxy-1,2-dihydrophenyl)acetyl-CoA isomerase</fullName>
        <ecNumber evidence="4">5.3.3.18</ecNumber>
    </submittedName>
</protein>
<dbReference type="PROSITE" id="PS00166">
    <property type="entry name" value="ENOYL_COA_HYDRATASE"/>
    <property type="match status" value="1"/>
</dbReference>
<dbReference type="Gene3D" id="3.90.226.10">
    <property type="entry name" value="2-enoyl-CoA Hydratase, Chain A, domain 1"/>
    <property type="match status" value="1"/>
</dbReference>
<evidence type="ECO:0000313" key="5">
    <source>
        <dbReference type="Proteomes" id="UP000522081"/>
    </source>
</evidence>
<dbReference type="Pfam" id="PF00378">
    <property type="entry name" value="ECH_1"/>
    <property type="match status" value="1"/>
</dbReference>
<dbReference type="CDD" id="cd06558">
    <property type="entry name" value="crotonase-like"/>
    <property type="match status" value="1"/>
</dbReference>
<keyword evidence="4" id="KW-0413">Isomerase</keyword>
<dbReference type="Gene3D" id="1.10.12.10">
    <property type="entry name" value="Lyase 2-enoyl-coa Hydratase, Chain A, domain 2"/>
    <property type="match status" value="1"/>
</dbReference>
<dbReference type="InterPro" id="IPR014748">
    <property type="entry name" value="Enoyl-CoA_hydra_C"/>
</dbReference>
<keyword evidence="5" id="KW-1185">Reference proteome</keyword>
<dbReference type="GO" id="GO:0016829">
    <property type="term" value="F:lyase activity"/>
    <property type="evidence" value="ECO:0007669"/>
    <property type="project" value="UniProtKB-KW"/>
</dbReference>
<keyword evidence="2" id="KW-0456">Lyase</keyword>
<dbReference type="Proteomes" id="UP000522081">
    <property type="component" value="Unassembled WGS sequence"/>
</dbReference>
<dbReference type="GO" id="GO:0016853">
    <property type="term" value="F:isomerase activity"/>
    <property type="evidence" value="ECO:0007669"/>
    <property type="project" value="UniProtKB-KW"/>
</dbReference>
<evidence type="ECO:0000313" key="4">
    <source>
        <dbReference type="EMBL" id="NYH93994.1"/>
    </source>
</evidence>
<organism evidence="4 5">
    <name type="scientific">Novosphingobium marinum</name>
    <dbReference type="NCBI Taxonomy" id="1514948"/>
    <lineage>
        <taxon>Bacteria</taxon>
        <taxon>Pseudomonadati</taxon>
        <taxon>Pseudomonadota</taxon>
        <taxon>Alphaproteobacteria</taxon>
        <taxon>Sphingomonadales</taxon>
        <taxon>Sphingomonadaceae</taxon>
        <taxon>Novosphingobium</taxon>
    </lineage>
</organism>
<dbReference type="EMBL" id="JACBZF010000001">
    <property type="protein sequence ID" value="NYH93994.1"/>
    <property type="molecule type" value="Genomic_DNA"/>
</dbReference>
<gene>
    <name evidence="4" type="ORF">FHS75_000299</name>
</gene>
<dbReference type="InterPro" id="IPR001753">
    <property type="entry name" value="Enoyl-CoA_hydra/iso"/>
</dbReference>
<evidence type="ECO:0000256" key="1">
    <source>
        <dbReference type="ARBA" id="ARBA00005254"/>
    </source>
</evidence>
<dbReference type="AlphaFoldDB" id="A0A7Z0BSC0"/>
<name>A0A7Z0BSC0_9SPHN</name>
<dbReference type="InterPro" id="IPR029045">
    <property type="entry name" value="ClpP/crotonase-like_dom_sf"/>
</dbReference>
<sequence>MYETPEDESYLVDLNDGVLRLSFNRPKFGNAVPSQNVPAFTELFRRAQEDPAVRCILIRGEGKVFSAGGDVAAFGKSIKQDKAERQEDFRARLGRARKLVEAISGFEGAIVTAVRGAAAGAGLFYPLVADYAIGDETATFVFAHQRVGLTPDGGLTTVLPQIVGVRMARTLVMTSAKVDADDALRLGMLNEIVPAEQLDEQALRIARRFAKAPQFALRTAKRLINATPDRTLAEQLDAETDAIVRCVGNDDFEEGVRAFLEKRKPDYPSAR</sequence>
<accession>A0A7Z0BSC0</accession>
<dbReference type="SUPFAM" id="SSF52096">
    <property type="entry name" value="ClpP/crotonase"/>
    <property type="match status" value="1"/>
</dbReference>
<dbReference type="PANTHER" id="PTHR11941">
    <property type="entry name" value="ENOYL-COA HYDRATASE-RELATED"/>
    <property type="match status" value="1"/>
</dbReference>
<dbReference type="EC" id="5.3.3.18" evidence="4"/>
<reference evidence="4 5" key="1">
    <citation type="submission" date="2020-07" db="EMBL/GenBank/DDBJ databases">
        <title>Genomic Encyclopedia of Type Strains, Phase IV (KMG-IV): sequencing the most valuable type-strain genomes for metagenomic binning, comparative biology and taxonomic classification.</title>
        <authorList>
            <person name="Goeker M."/>
        </authorList>
    </citation>
    <scope>NUCLEOTIDE SEQUENCE [LARGE SCALE GENOMIC DNA]</scope>
    <source>
        <strain evidence="4 5">DSM 29043</strain>
    </source>
</reference>
<proteinExistence type="inferred from homology"/>
<comment type="caution">
    <text evidence="4">The sequence shown here is derived from an EMBL/GenBank/DDBJ whole genome shotgun (WGS) entry which is preliminary data.</text>
</comment>
<comment type="similarity">
    <text evidence="1 3">Belongs to the enoyl-CoA hydratase/isomerase family.</text>
</comment>
<dbReference type="PANTHER" id="PTHR11941:SF133">
    <property type="entry name" value="1,2-EPOXYPHENYLACETYL-COA ISOMERASE"/>
    <property type="match status" value="1"/>
</dbReference>
<dbReference type="GO" id="GO:0006635">
    <property type="term" value="P:fatty acid beta-oxidation"/>
    <property type="evidence" value="ECO:0007669"/>
    <property type="project" value="TreeGrafter"/>
</dbReference>
<evidence type="ECO:0000256" key="3">
    <source>
        <dbReference type="RuleBase" id="RU003707"/>
    </source>
</evidence>
<dbReference type="RefSeq" id="WP_179405952.1">
    <property type="nucleotide sequence ID" value="NZ_BMGF01000001.1"/>
</dbReference>
<evidence type="ECO:0000256" key="2">
    <source>
        <dbReference type="ARBA" id="ARBA00023239"/>
    </source>
</evidence>